<dbReference type="Pfam" id="PF02738">
    <property type="entry name" value="MoCoBD_1"/>
    <property type="match status" value="1"/>
</dbReference>
<dbReference type="Gene3D" id="3.30.365.10">
    <property type="entry name" value="Aldehyde oxidase/xanthine dehydrogenase, molybdopterin binding domain"/>
    <property type="match status" value="5"/>
</dbReference>
<dbReference type="SMART" id="SM01008">
    <property type="entry name" value="Ald_Xan_dh_C"/>
    <property type="match status" value="1"/>
</dbReference>
<accession>A0A3R7I452</accession>
<dbReference type="SUPFAM" id="SSF56003">
    <property type="entry name" value="Molybdenum cofactor-binding domain"/>
    <property type="match status" value="1"/>
</dbReference>
<feature type="domain" description="Aldehyde oxidase/xanthine dehydrogenase a/b hammerhead" evidence="4">
    <location>
        <begin position="60"/>
        <end position="164"/>
    </location>
</feature>
<dbReference type="Pfam" id="PF20256">
    <property type="entry name" value="MoCoBD_2"/>
    <property type="match status" value="1"/>
</dbReference>
<dbReference type="OrthoDB" id="8428274at2"/>
<dbReference type="InterPro" id="IPR008274">
    <property type="entry name" value="AldOxase/xan_DH_MoCoBD1"/>
</dbReference>
<keyword evidence="1" id="KW-0500">Molybdenum</keyword>
<evidence type="ECO:0000256" key="2">
    <source>
        <dbReference type="ARBA" id="ARBA00023002"/>
    </source>
</evidence>
<comment type="caution">
    <text evidence="5">The sequence shown here is derived from an EMBL/GenBank/DDBJ whole genome shotgun (WGS) entry which is preliminary data.</text>
</comment>
<dbReference type="Proteomes" id="UP000028058">
    <property type="component" value="Unassembled WGS sequence"/>
</dbReference>
<dbReference type="RefSeq" id="WP_078649998.1">
    <property type="nucleotide sequence ID" value="NZ_CP134822.1"/>
</dbReference>
<reference evidence="5 6" key="1">
    <citation type="journal article" date="2014" name="Genome Announc.">
        <title>Draft Genome Sequence of Streptomyces fradiae ATCC 19609, a Strain Highly Sensitive to Antibiotics.</title>
        <authorList>
            <person name="Bekker O.B."/>
            <person name="Klimina K.M."/>
            <person name="Vatlin A.A."/>
            <person name="Zakharevich N.V."/>
            <person name="Kasianov A.S."/>
            <person name="Danilenko V.N."/>
        </authorList>
    </citation>
    <scope>NUCLEOTIDE SEQUENCE [LARGE SCALE GENOMIC DNA]</scope>
    <source>
        <strain evidence="5 6">ATCC 19609</strain>
    </source>
</reference>
<feature type="region of interest" description="Disordered" evidence="3">
    <location>
        <begin position="1"/>
        <end position="55"/>
    </location>
</feature>
<dbReference type="SUPFAM" id="SSF54665">
    <property type="entry name" value="CO dehydrogenase molybdoprotein N-domain-like"/>
    <property type="match status" value="1"/>
</dbReference>
<dbReference type="GO" id="GO:0005506">
    <property type="term" value="F:iron ion binding"/>
    <property type="evidence" value="ECO:0007669"/>
    <property type="project" value="InterPro"/>
</dbReference>
<gene>
    <name evidence="5" type="ORF">SFRA_022630</name>
</gene>
<evidence type="ECO:0000313" key="5">
    <source>
        <dbReference type="EMBL" id="RKM93354.1"/>
    </source>
</evidence>
<keyword evidence="2" id="KW-0560">Oxidoreductase</keyword>
<dbReference type="InterPro" id="IPR016208">
    <property type="entry name" value="Ald_Oxase/xanthine_DH-like"/>
</dbReference>
<protein>
    <submittedName>
        <fullName evidence="5">Xanthine dehydrogenase family protein molybdopterin-binding subunit</fullName>
    </submittedName>
</protein>
<dbReference type="InterPro" id="IPR036856">
    <property type="entry name" value="Ald_Oxase/Xan_DH_a/b_sf"/>
</dbReference>
<dbReference type="Pfam" id="PF01315">
    <property type="entry name" value="Ald_Xan_dh_C"/>
    <property type="match status" value="1"/>
</dbReference>
<dbReference type="AlphaFoldDB" id="A0A3R7I452"/>
<dbReference type="Gene3D" id="3.90.1170.50">
    <property type="entry name" value="Aldehyde oxidase/xanthine dehydrogenase, a/b hammerhead"/>
    <property type="match status" value="1"/>
</dbReference>
<evidence type="ECO:0000256" key="3">
    <source>
        <dbReference type="SAM" id="MobiDB-lite"/>
    </source>
</evidence>
<dbReference type="GO" id="GO:0016491">
    <property type="term" value="F:oxidoreductase activity"/>
    <property type="evidence" value="ECO:0007669"/>
    <property type="project" value="UniProtKB-KW"/>
</dbReference>
<dbReference type="InterPro" id="IPR046867">
    <property type="entry name" value="AldOxase/xan_DH_MoCoBD2"/>
</dbReference>
<evidence type="ECO:0000256" key="1">
    <source>
        <dbReference type="ARBA" id="ARBA00022505"/>
    </source>
</evidence>
<organism evidence="5 6">
    <name type="scientific">Streptomyces xinghaiensis</name>
    <dbReference type="NCBI Taxonomy" id="1038928"/>
    <lineage>
        <taxon>Bacteria</taxon>
        <taxon>Bacillati</taxon>
        <taxon>Actinomycetota</taxon>
        <taxon>Actinomycetes</taxon>
        <taxon>Kitasatosporales</taxon>
        <taxon>Streptomycetaceae</taxon>
        <taxon>Streptomyces</taxon>
    </lineage>
</organism>
<name>A0A3R7I452_9ACTN</name>
<keyword evidence="6" id="KW-1185">Reference proteome</keyword>
<sequence>MSGDGHGDGPGNGPGPGNGNGDGNGDGDAPGTGTRGGARRGHGSALGEPVVRLEGREKVTGAARYATEHPVEGCAYAWPVPATIARGGITAVDTAAALAVPGVLAVLTHENAPRLGDPGDATLLVLQSPRVAHRGQYVALAVAETPEAAREAAAAVRVEYAPERHDARFTADHPGMYAPERVNGGLPADRVRGDVGMAFAASEIRFAAAYRVPPLHNHPLEPHAATALWIGPRLRVYDSSQGAAPVRRALAVLFGTDEELITVVSEHVGGGFGSKGSPRPHAVLAAMAARETGRPVKLALPRNQLAAVVGHRPATEHRVRLGADGMGRISALSHEVFTYSSTLEEFTEQAATPGRFMYASPHSRTTHRLARLDVPTPSWMRAPGECPGMFALESAMDELAIACGLDPVELRLRNETAKEPDSGRPFSSRMLAECLREGADRFGWRDRDPRPGTRTEGRLLIGTGVAASGHPASVSPAAAEAHAGAGGYRVRINATDIGTGARTVLAQIAADALGAPLDRVRIEIGSSDLPQAPVAGGSSGTASWGWAVHKACRELLYELARHGGTPPETGLSVYADTAEEVAARTREYARRAFGAQFAEVQVDRDTGETRVRRLLGVFAAGRILNPRTARSQLTGGMVMGLSMGLMEHSTLDPDFGDFAERDLAMYPVATCADVPDIEVRWLAEEDSRLNPMGSKGIGEIGAVGTAAAVANAVHHATGVRVRALPVLPEKLLPGLAARRRDAEVRGAEGTTRP</sequence>
<dbReference type="PANTHER" id="PTHR11908:SF132">
    <property type="entry name" value="ALDEHYDE OXIDASE 1-RELATED"/>
    <property type="match status" value="1"/>
</dbReference>
<dbReference type="InterPro" id="IPR037165">
    <property type="entry name" value="AldOxase/xan_DH_Mopterin-bd_sf"/>
</dbReference>
<dbReference type="InterPro" id="IPR000674">
    <property type="entry name" value="Ald_Oxase/Xan_DH_a/b"/>
</dbReference>
<evidence type="ECO:0000259" key="4">
    <source>
        <dbReference type="SMART" id="SM01008"/>
    </source>
</evidence>
<evidence type="ECO:0000313" key="6">
    <source>
        <dbReference type="Proteomes" id="UP000028058"/>
    </source>
</evidence>
<feature type="compositionally biased region" description="Gly residues" evidence="3">
    <location>
        <begin position="8"/>
        <end position="36"/>
    </location>
</feature>
<proteinExistence type="predicted"/>
<dbReference type="EMBL" id="JNAD02000011">
    <property type="protein sequence ID" value="RKM93354.1"/>
    <property type="molecule type" value="Genomic_DNA"/>
</dbReference>
<dbReference type="PANTHER" id="PTHR11908">
    <property type="entry name" value="XANTHINE DEHYDROGENASE"/>
    <property type="match status" value="1"/>
</dbReference>